<keyword evidence="4" id="KW-1185">Reference proteome</keyword>
<dbReference type="PROSITE" id="PS51257">
    <property type="entry name" value="PROKAR_LIPOPROTEIN"/>
    <property type="match status" value="1"/>
</dbReference>
<evidence type="ECO:0000313" key="3">
    <source>
        <dbReference type="EMBL" id="GAA4336278.1"/>
    </source>
</evidence>
<comment type="caution">
    <text evidence="3">The sequence shown here is derived from an EMBL/GenBank/DDBJ whole genome shotgun (WGS) entry which is preliminary data.</text>
</comment>
<name>A0ABP8H9K6_9SPHI</name>
<dbReference type="Proteomes" id="UP001500582">
    <property type="component" value="Unassembled WGS sequence"/>
</dbReference>
<organism evidence="3 4">
    <name type="scientific">Mucilaginibacter gynuensis</name>
    <dbReference type="NCBI Taxonomy" id="1302236"/>
    <lineage>
        <taxon>Bacteria</taxon>
        <taxon>Pseudomonadati</taxon>
        <taxon>Bacteroidota</taxon>
        <taxon>Sphingobacteriia</taxon>
        <taxon>Sphingobacteriales</taxon>
        <taxon>Sphingobacteriaceae</taxon>
        <taxon>Mucilaginibacter</taxon>
    </lineage>
</organism>
<accession>A0ABP8H9K6</accession>
<feature type="signal peptide" evidence="1">
    <location>
        <begin position="1"/>
        <end position="26"/>
    </location>
</feature>
<evidence type="ECO:0000313" key="4">
    <source>
        <dbReference type="Proteomes" id="UP001500582"/>
    </source>
</evidence>
<reference evidence="4" key="1">
    <citation type="journal article" date="2019" name="Int. J. Syst. Evol. Microbiol.">
        <title>The Global Catalogue of Microorganisms (GCM) 10K type strain sequencing project: providing services to taxonomists for standard genome sequencing and annotation.</title>
        <authorList>
            <consortium name="The Broad Institute Genomics Platform"/>
            <consortium name="The Broad Institute Genome Sequencing Center for Infectious Disease"/>
            <person name="Wu L."/>
            <person name="Ma J."/>
        </authorList>
    </citation>
    <scope>NUCLEOTIDE SEQUENCE [LARGE SCALE GENOMIC DNA]</scope>
    <source>
        <strain evidence="4">JCM 17705</strain>
    </source>
</reference>
<feature type="domain" description="DUF4394" evidence="2">
    <location>
        <begin position="60"/>
        <end position="266"/>
    </location>
</feature>
<proteinExistence type="predicted"/>
<feature type="domain" description="DUF4394" evidence="2">
    <location>
        <begin position="289"/>
        <end position="499"/>
    </location>
</feature>
<dbReference type="InterPro" id="IPR011044">
    <property type="entry name" value="Quino_amine_DH_bsu"/>
</dbReference>
<evidence type="ECO:0000259" key="2">
    <source>
        <dbReference type="Pfam" id="PF14339"/>
    </source>
</evidence>
<keyword evidence="1" id="KW-0732">Signal</keyword>
<sequence>MRTNKLLSITKYAVIGAFVLGLASCAKENKPNPDFTVGPNINFFALTEDNRLSLINAQTGPVDGQLAITGLQTGEKILSIDFRPATGQLYGLGSTSRIYIINFNTGVARAVNSTPFTPALSGTLANLDFNPVVDRIRVVTNTGQNLRINPETGEVASVDQAIAATNKIASIAYSDNKAGAVAAILYDIDAATDKLYRQEPANSGTLVAVGDLGVDAEEGGGFDVGPDGTALAAINIAGKSTLVTINGNTGKTTKIGSFSTKLADIAIPTDPVSYVIGPDNQFVIYNPNTGSTTTFAVTGLQPGENILGIDMRPLNGQIYALGSTSRLYTLNAASGAATVVNGGTVFSTPLSGTSFGFDFNPTVDMIRVVSNTGQNLRINPTTADLTSVDAALNPGIPSIVSIAYHNNYAGALNSTLYDIDSQTDMLYKQDPPNDGKLVPVGQLNIDITATGGFDIGGTSNLAYGIFTTSDGKTKFYNVNLSTGATTAGRDFPLNNIRGFTVGLGF</sequence>
<dbReference type="EMBL" id="BAABFT010000017">
    <property type="protein sequence ID" value="GAA4336278.1"/>
    <property type="molecule type" value="Genomic_DNA"/>
</dbReference>
<dbReference type="SUPFAM" id="SSF50969">
    <property type="entry name" value="YVTN repeat-like/Quinoprotein amine dehydrogenase"/>
    <property type="match status" value="2"/>
</dbReference>
<dbReference type="InterPro" id="IPR025507">
    <property type="entry name" value="DUF4394"/>
</dbReference>
<gene>
    <name evidence="3" type="ORF">GCM10023149_44860</name>
</gene>
<evidence type="ECO:0000256" key="1">
    <source>
        <dbReference type="SAM" id="SignalP"/>
    </source>
</evidence>
<dbReference type="Pfam" id="PF14339">
    <property type="entry name" value="DUF4394"/>
    <property type="match status" value="2"/>
</dbReference>
<feature type="chain" id="PRO_5046060916" description="DUF4394 domain-containing protein" evidence="1">
    <location>
        <begin position="27"/>
        <end position="505"/>
    </location>
</feature>
<protein>
    <recommendedName>
        <fullName evidence="2">DUF4394 domain-containing protein</fullName>
    </recommendedName>
</protein>
<dbReference type="RefSeq" id="WP_345213432.1">
    <property type="nucleotide sequence ID" value="NZ_BAABFT010000017.1"/>
</dbReference>